<keyword evidence="6" id="KW-1185">Reference proteome</keyword>
<dbReference type="Pfam" id="PF00337">
    <property type="entry name" value="Gal-bind_lectin"/>
    <property type="match status" value="1"/>
</dbReference>
<evidence type="ECO:0000256" key="1">
    <source>
        <dbReference type="ARBA" id="ARBA00022734"/>
    </source>
</evidence>
<dbReference type="Proteomes" id="UP000835052">
    <property type="component" value="Unassembled WGS sequence"/>
</dbReference>
<gene>
    <name evidence="5" type="ORF">CAUJ_LOCUS5518</name>
</gene>
<evidence type="ECO:0000256" key="2">
    <source>
        <dbReference type="RuleBase" id="RU102079"/>
    </source>
</evidence>
<sequence>MKLLVAFIGFLTLADAIYFSCSKWDCPANSMQNLHWWGGMIVGDAFRIRAYAQDDITRKYITINFYEGQSPGLYTTNYVPRNIPLSVLINLETQITSLNSFTVSGGWSNEEGKKSSIKKGRDFEIYILAGERGYVISINGKFFATYKYPKGSKTYGTFIGVRGPLQFPGATKSCNFGNVGDLGKPHEKQLMTLEDGLIYYFKLPTTAYASATLEKKHGHE</sequence>
<dbReference type="AlphaFoldDB" id="A0A8S1H1F0"/>
<comment type="caution">
    <text evidence="5">The sequence shown here is derived from an EMBL/GenBank/DDBJ whole genome shotgun (WGS) entry which is preliminary data.</text>
</comment>
<dbReference type="Gene3D" id="2.60.120.200">
    <property type="match status" value="1"/>
</dbReference>
<accession>A0A8S1H1F0</accession>
<organism evidence="5 6">
    <name type="scientific">Caenorhabditis auriculariae</name>
    <dbReference type="NCBI Taxonomy" id="2777116"/>
    <lineage>
        <taxon>Eukaryota</taxon>
        <taxon>Metazoa</taxon>
        <taxon>Ecdysozoa</taxon>
        <taxon>Nematoda</taxon>
        <taxon>Chromadorea</taxon>
        <taxon>Rhabditida</taxon>
        <taxon>Rhabditina</taxon>
        <taxon>Rhabditomorpha</taxon>
        <taxon>Rhabditoidea</taxon>
        <taxon>Rhabditidae</taxon>
        <taxon>Peloderinae</taxon>
        <taxon>Caenorhabditis</taxon>
    </lineage>
</organism>
<keyword evidence="1 2" id="KW-0430">Lectin</keyword>
<feature type="domain" description="Galectin" evidence="4">
    <location>
        <begin position="32"/>
        <end position="173"/>
    </location>
</feature>
<name>A0A8S1H1F0_9PELO</name>
<proteinExistence type="predicted"/>
<dbReference type="InterPro" id="IPR013320">
    <property type="entry name" value="ConA-like_dom_sf"/>
</dbReference>
<evidence type="ECO:0000313" key="5">
    <source>
        <dbReference type="EMBL" id="CAD6189599.1"/>
    </source>
</evidence>
<dbReference type="InterPro" id="IPR001079">
    <property type="entry name" value="Galectin_CRD"/>
</dbReference>
<evidence type="ECO:0000256" key="3">
    <source>
        <dbReference type="SAM" id="SignalP"/>
    </source>
</evidence>
<dbReference type="GO" id="GO:0030246">
    <property type="term" value="F:carbohydrate binding"/>
    <property type="evidence" value="ECO:0007669"/>
    <property type="project" value="UniProtKB-UniRule"/>
</dbReference>
<dbReference type="EMBL" id="CAJGYM010000011">
    <property type="protein sequence ID" value="CAD6189599.1"/>
    <property type="molecule type" value="Genomic_DNA"/>
</dbReference>
<reference evidence="5" key="1">
    <citation type="submission" date="2020-10" db="EMBL/GenBank/DDBJ databases">
        <authorList>
            <person name="Kikuchi T."/>
        </authorList>
    </citation>
    <scope>NUCLEOTIDE SEQUENCE</scope>
    <source>
        <strain evidence="5">NKZ352</strain>
    </source>
</reference>
<feature type="signal peptide" evidence="3">
    <location>
        <begin position="1"/>
        <end position="16"/>
    </location>
</feature>
<keyword evidence="3" id="KW-0732">Signal</keyword>
<dbReference type="PROSITE" id="PS51304">
    <property type="entry name" value="GALECTIN"/>
    <property type="match status" value="1"/>
</dbReference>
<dbReference type="SMART" id="SM00908">
    <property type="entry name" value="Gal-bind_lectin"/>
    <property type="match status" value="1"/>
</dbReference>
<dbReference type="SUPFAM" id="SSF49899">
    <property type="entry name" value="Concanavalin A-like lectins/glucanases"/>
    <property type="match status" value="1"/>
</dbReference>
<evidence type="ECO:0000259" key="4">
    <source>
        <dbReference type="PROSITE" id="PS51304"/>
    </source>
</evidence>
<evidence type="ECO:0000313" key="6">
    <source>
        <dbReference type="Proteomes" id="UP000835052"/>
    </source>
</evidence>
<feature type="chain" id="PRO_5035734027" description="Galectin" evidence="3">
    <location>
        <begin position="17"/>
        <end position="220"/>
    </location>
</feature>
<protein>
    <recommendedName>
        <fullName evidence="2">Galectin</fullName>
    </recommendedName>
</protein>